<sequence>MLEFCVKQNVFLYAMIAAGIAGVWCLFWNNRFYTRAIRDLGRLKEPKSKWTRSVLETCQRKAHPFSNAGAFMRSQIAQGRSAGMAVPTLLRGSQNMILTVLALSILSLWAIYRYRYGEAELMRYLGTGTALAGGLVFFRLCLDFGGKEEILLNGWTDYLENEFAATKQSAVLETVQQTERQPVQAETMAQAGTGAAKAKAQTAGSESAKERNELFADPEKEARISKVREGIRQTAAAESRFAGMLTPEEEKLMREIISEYV</sequence>
<evidence type="ECO:0000313" key="3">
    <source>
        <dbReference type="EMBL" id="CUN89919.1"/>
    </source>
</evidence>
<dbReference type="AlphaFoldDB" id="A0A174APX7"/>
<feature type="transmembrane region" description="Helical" evidence="2">
    <location>
        <begin position="95"/>
        <end position="112"/>
    </location>
</feature>
<keyword evidence="2" id="KW-0472">Membrane</keyword>
<dbReference type="EMBL" id="CYYV01000004">
    <property type="protein sequence ID" value="CUN89919.1"/>
    <property type="molecule type" value="Genomic_DNA"/>
</dbReference>
<dbReference type="RefSeq" id="WP_055226627.1">
    <property type="nucleotide sequence ID" value="NZ_CYYV01000004.1"/>
</dbReference>
<proteinExistence type="predicted"/>
<evidence type="ECO:0000256" key="1">
    <source>
        <dbReference type="SAM" id="MobiDB-lite"/>
    </source>
</evidence>
<protein>
    <submittedName>
        <fullName evidence="3">Uncharacterized protein</fullName>
    </submittedName>
</protein>
<feature type="transmembrane region" description="Helical" evidence="2">
    <location>
        <begin position="12"/>
        <end position="29"/>
    </location>
</feature>
<name>A0A174APX7_9FIRM</name>
<dbReference type="Proteomes" id="UP000095706">
    <property type="component" value="Unassembled WGS sequence"/>
</dbReference>
<feature type="compositionally biased region" description="Basic and acidic residues" evidence="1">
    <location>
        <begin position="207"/>
        <end position="219"/>
    </location>
</feature>
<accession>A0A174APX7</accession>
<reference evidence="3 4" key="1">
    <citation type="submission" date="2015-09" db="EMBL/GenBank/DDBJ databases">
        <authorList>
            <consortium name="Pathogen Informatics"/>
        </authorList>
    </citation>
    <scope>NUCLEOTIDE SEQUENCE [LARGE SCALE GENOMIC DNA]</scope>
    <source>
        <strain evidence="3 4">2789STDY5608849</strain>
    </source>
</reference>
<evidence type="ECO:0000313" key="4">
    <source>
        <dbReference type="Proteomes" id="UP000095706"/>
    </source>
</evidence>
<gene>
    <name evidence="3" type="ORF">ERS852406_00868</name>
</gene>
<feature type="compositionally biased region" description="Low complexity" evidence="1">
    <location>
        <begin position="192"/>
        <end position="203"/>
    </location>
</feature>
<evidence type="ECO:0000256" key="2">
    <source>
        <dbReference type="SAM" id="Phobius"/>
    </source>
</evidence>
<feature type="region of interest" description="Disordered" evidence="1">
    <location>
        <begin position="192"/>
        <end position="219"/>
    </location>
</feature>
<organism evidence="3 4">
    <name type="scientific">Fusicatenibacter saccharivorans</name>
    <dbReference type="NCBI Taxonomy" id="1150298"/>
    <lineage>
        <taxon>Bacteria</taxon>
        <taxon>Bacillati</taxon>
        <taxon>Bacillota</taxon>
        <taxon>Clostridia</taxon>
        <taxon>Lachnospirales</taxon>
        <taxon>Lachnospiraceae</taxon>
        <taxon>Fusicatenibacter</taxon>
    </lineage>
</organism>
<keyword evidence="2" id="KW-0812">Transmembrane</keyword>
<keyword evidence="2" id="KW-1133">Transmembrane helix</keyword>
<feature type="transmembrane region" description="Helical" evidence="2">
    <location>
        <begin position="124"/>
        <end position="142"/>
    </location>
</feature>